<protein>
    <recommendedName>
        <fullName evidence="4">Transmembrane protein</fullName>
    </recommendedName>
</protein>
<gene>
    <name evidence="2" type="ORF">TTHERM_00554440</name>
</gene>
<reference evidence="3" key="1">
    <citation type="journal article" date="2006" name="PLoS Biol.">
        <title>Macronuclear genome sequence of the ciliate Tetrahymena thermophila, a model eukaryote.</title>
        <authorList>
            <person name="Eisen J.A."/>
            <person name="Coyne R.S."/>
            <person name="Wu M."/>
            <person name="Wu D."/>
            <person name="Thiagarajan M."/>
            <person name="Wortman J.R."/>
            <person name="Badger J.H."/>
            <person name="Ren Q."/>
            <person name="Amedeo P."/>
            <person name="Jones K.M."/>
            <person name="Tallon L.J."/>
            <person name="Delcher A.L."/>
            <person name="Salzberg S.L."/>
            <person name="Silva J.C."/>
            <person name="Haas B.J."/>
            <person name="Majoros W.H."/>
            <person name="Farzad M."/>
            <person name="Carlton J.M."/>
            <person name="Smith R.K. Jr."/>
            <person name="Garg J."/>
            <person name="Pearlman R.E."/>
            <person name="Karrer K.M."/>
            <person name="Sun L."/>
            <person name="Manning G."/>
            <person name="Elde N.C."/>
            <person name="Turkewitz A.P."/>
            <person name="Asai D.J."/>
            <person name="Wilkes D.E."/>
            <person name="Wang Y."/>
            <person name="Cai H."/>
            <person name="Collins K."/>
            <person name="Stewart B.A."/>
            <person name="Lee S.R."/>
            <person name="Wilamowska K."/>
            <person name="Weinberg Z."/>
            <person name="Ruzzo W.L."/>
            <person name="Wloga D."/>
            <person name="Gaertig J."/>
            <person name="Frankel J."/>
            <person name="Tsao C.-C."/>
            <person name="Gorovsky M.A."/>
            <person name="Keeling P.J."/>
            <person name="Waller R.F."/>
            <person name="Patron N.J."/>
            <person name="Cherry J.M."/>
            <person name="Stover N.A."/>
            <person name="Krieger C.J."/>
            <person name="del Toro C."/>
            <person name="Ryder H.F."/>
            <person name="Williamson S.C."/>
            <person name="Barbeau R.A."/>
            <person name="Hamilton E.P."/>
            <person name="Orias E."/>
        </authorList>
    </citation>
    <scope>NUCLEOTIDE SEQUENCE [LARGE SCALE GENOMIC DNA]</scope>
    <source>
        <strain evidence="3">SB210</strain>
    </source>
</reference>
<evidence type="ECO:0000256" key="1">
    <source>
        <dbReference type="SAM" id="SignalP"/>
    </source>
</evidence>
<dbReference type="HOGENOM" id="CLU_761838_0_0_1"/>
<keyword evidence="3" id="KW-1185">Reference proteome</keyword>
<dbReference type="GeneID" id="7840679"/>
<evidence type="ECO:0008006" key="4">
    <source>
        <dbReference type="Google" id="ProtNLM"/>
    </source>
</evidence>
<dbReference type="RefSeq" id="XP_001009234.2">
    <property type="nucleotide sequence ID" value="XM_001009234.2"/>
</dbReference>
<dbReference type="EMBL" id="GG662828">
    <property type="protein sequence ID" value="EAR88989.2"/>
    <property type="molecule type" value="Genomic_DNA"/>
</dbReference>
<accession>Q22UI1</accession>
<sequence>MNSLLIVTLTFLFGTALSQATPQSLGFSCANHFSANNCLNPCIFTPDPNSFVCVSSCMSLTTPQDCAKQPTCTFTTGFCELVANTCSNIQGPTITQDQCQAQNSACKYTPFQPATCAVLDDVKKSCSNNSDYYSCVKDPNCQFVDTEQKCSFQSKPGTCGDPKNCDPKYCNLPKCVTAGLQCDATLPQDKCIGNCIFKGGKCIDPCNDVCDKSKCQQGVDCSVNTDIATATCSTNKTDNDCVNNSNCLVQSKGTCQAKDNLCLDVTNCSQTPKVCKYTPPVNPICSNPVCNSQNYQTCDPGCQSVAPQCTPNGLSLCQSKSNPQDCANSTFCQFTQGGICATAVASSKEIIEFIVYSLILCLFL</sequence>
<feature type="chain" id="PRO_5004201103" description="Transmembrane protein" evidence="1">
    <location>
        <begin position="21"/>
        <end position="364"/>
    </location>
</feature>
<name>Q22UI1_TETTS</name>
<evidence type="ECO:0000313" key="3">
    <source>
        <dbReference type="Proteomes" id="UP000009168"/>
    </source>
</evidence>
<dbReference type="OMA" id="ANHFSAN"/>
<dbReference type="AlphaFoldDB" id="Q22UI1"/>
<organism evidence="2 3">
    <name type="scientific">Tetrahymena thermophila (strain SB210)</name>
    <dbReference type="NCBI Taxonomy" id="312017"/>
    <lineage>
        <taxon>Eukaryota</taxon>
        <taxon>Sar</taxon>
        <taxon>Alveolata</taxon>
        <taxon>Ciliophora</taxon>
        <taxon>Intramacronucleata</taxon>
        <taxon>Oligohymenophorea</taxon>
        <taxon>Hymenostomatida</taxon>
        <taxon>Tetrahymenina</taxon>
        <taxon>Tetrahymenidae</taxon>
        <taxon>Tetrahymena</taxon>
    </lineage>
</organism>
<dbReference type="KEGG" id="tet:TTHERM_00554440"/>
<dbReference type="Proteomes" id="UP000009168">
    <property type="component" value="Unassembled WGS sequence"/>
</dbReference>
<feature type="signal peptide" evidence="1">
    <location>
        <begin position="1"/>
        <end position="20"/>
    </location>
</feature>
<evidence type="ECO:0000313" key="2">
    <source>
        <dbReference type="EMBL" id="EAR88989.2"/>
    </source>
</evidence>
<dbReference type="InParanoid" id="Q22UI1"/>
<proteinExistence type="predicted"/>
<keyword evidence="1" id="KW-0732">Signal</keyword>
<dbReference type="OrthoDB" id="4062651at2759"/>